<evidence type="ECO:0000313" key="4">
    <source>
        <dbReference type="Proteomes" id="UP000515312"/>
    </source>
</evidence>
<feature type="signal peptide" evidence="2">
    <location>
        <begin position="1"/>
        <end position="21"/>
    </location>
</feature>
<feature type="compositionally biased region" description="Low complexity" evidence="1">
    <location>
        <begin position="378"/>
        <end position="391"/>
    </location>
</feature>
<dbReference type="AlphaFoldDB" id="A0A7G8BN04"/>
<feature type="compositionally biased region" description="Low complexity" evidence="1">
    <location>
        <begin position="356"/>
        <end position="371"/>
    </location>
</feature>
<name>A0A7G8BN04_9BACT</name>
<keyword evidence="2" id="KW-0732">Signal</keyword>
<feature type="chain" id="PRO_5028966604" description="DUF4412 domain-containing protein" evidence="2">
    <location>
        <begin position="22"/>
        <end position="401"/>
    </location>
</feature>
<feature type="compositionally biased region" description="Basic and acidic residues" evidence="1">
    <location>
        <begin position="311"/>
        <end position="321"/>
    </location>
</feature>
<evidence type="ECO:0000256" key="2">
    <source>
        <dbReference type="SAM" id="SignalP"/>
    </source>
</evidence>
<reference evidence="3 4" key="1">
    <citation type="submission" date="2020-08" db="EMBL/GenBank/DDBJ databases">
        <title>Edaphobacter telluris sp. nov. and Acidobacterium dinghuensis sp. nov., two acidobacteria isolated from forest soil.</title>
        <authorList>
            <person name="Fu J."/>
            <person name="Qiu L."/>
        </authorList>
    </citation>
    <scope>NUCLEOTIDE SEQUENCE [LARGE SCALE GENOMIC DNA]</scope>
    <source>
        <strain evidence="3">4Y35</strain>
    </source>
</reference>
<dbReference type="Proteomes" id="UP000515312">
    <property type="component" value="Chromosome"/>
</dbReference>
<keyword evidence="4" id="KW-1185">Reference proteome</keyword>
<sequence length="401" mass="42920">MLRITAGAAALVLLLSVTATSQVMTVTPEGVGGHYLEFHPTNIPLPTDPLTERGKQELIRFLTAEQGFAMRPLPLGSKGLTLHANGDMQPSGSDYMNALNEKGTSAKAGDRCVISDVKIKDDKIILQLNGGPDHKHKWLRHVSIGMDPVNTNPVVKDDGQEPVGSRLTLVFPHAVPEVSGKTVEALLAPLLGFGLKSPVVAYTDTLPPKLKQAILDHEVLVGMSTEMVVYAMGQPQQKVREREGQMPFEEWIYGEAPKPVEFVRINGNRVIRVEVAEVGKPPVIRADNEMGDYWSANPAAATAQNVRTVKMGDSDPADEAKQNAPKAPPSLRLPGETLPTDDDKNHPVMGPVQFPTGTGTDSGSTQTKQQPSTPPQSSPQGTPSGSTPPQQYVAAGSAPPR</sequence>
<dbReference type="RefSeq" id="WP_186745670.1">
    <property type="nucleotide sequence ID" value="NZ_CP060394.1"/>
</dbReference>
<gene>
    <name evidence="3" type="ORF">H7849_08470</name>
</gene>
<dbReference type="EMBL" id="CP060394">
    <property type="protein sequence ID" value="QNI33924.1"/>
    <property type="molecule type" value="Genomic_DNA"/>
</dbReference>
<feature type="region of interest" description="Disordered" evidence="1">
    <location>
        <begin position="311"/>
        <end position="401"/>
    </location>
</feature>
<evidence type="ECO:0000256" key="1">
    <source>
        <dbReference type="SAM" id="MobiDB-lite"/>
    </source>
</evidence>
<proteinExistence type="predicted"/>
<organism evidence="3 4">
    <name type="scientific">Alloacidobacterium dinghuense</name>
    <dbReference type="NCBI Taxonomy" id="2763107"/>
    <lineage>
        <taxon>Bacteria</taxon>
        <taxon>Pseudomonadati</taxon>
        <taxon>Acidobacteriota</taxon>
        <taxon>Terriglobia</taxon>
        <taxon>Terriglobales</taxon>
        <taxon>Acidobacteriaceae</taxon>
        <taxon>Alloacidobacterium</taxon>
    </lineage>
</organism>
<evidence type="ECO:0008006" key="5">
    <source>
        <dbReference type="Google" id="ProtNLM"/>
    </source>
</evidence>
<protein>
    <recommendedName>
        <fullName evidence="5">DUF4412 domain-containing protein</fullName>
    </recommendedName>
</protein>
<dbReference type="KEGG" id="adin:H7849_08470"/>
<evidence type="ECO:0000313" key="3">
    <source>
        <dbReference type="EMBL" id="QNI33924.1"/>
    </source>
</evidence>
<accession>A0A7G8BN04</accession>